<organism evidence="1 2">
    <name type="scientific">Actinoplanes hulinensis</name>
    <dbReference type="NCBI Taxonomy" id="1144547"/>
    <lineage>
        <taxon>Bacteria</taxon>
        <taxon>Bacillati</taxon>
        <taxon>Actinomycetota</taxon>
        <taxon>Actinomycetes</taxon>
        <taxon>Micromonosporales</taxon>
        <taxon>Micromonosporaceae</taxon>
        <taxon>Actinoplanes</taxon>
    </lineage>
</organism>
<sequence length="162" mass="17516">MTPRLVVSAVVHAPIWKAELGRIASRHPGLKIIIDRMGIMARRVDDEHPNIYVKVSALPGGPRRAQGVLLHAGPGLLQGSMAVHGALTSSRKEWRSRPWAETHARRRARASVSWAPALPSAGATVDTTAPLRHPALDLYLKENRPTSRCRSSASEASSEAAC</sequence>
<evidence type="ECO:0000313" key="1">
    <source>
        <dbReference type="EMBL" id="MBW6435448.1"/>
    </source>
</evidence>
<comment type="caution">
    <text evidence="1">The sequence shown here is derived from an EMBL/GenBank/DDBJ whole genome shotgun (WGS) entry which is preliminary data.</text>
</comment>
<dbReference type="Gene3D" id="3.20.20.140">
    <property type="entry name" value="Metal-dependent hydrolases"/>
    <property type="match status" value="1"/>
</dbReference>
<name>A0ABS7B343_9ACTN</name>
<protein>
    <submittedName>
        <fullName evidence="1">Uncharacterized protein</fullName>
    </submittedName>
</protein>
<accession>A0ABS7B343</accession>
<dbReference type="Proteomes" id="UP001519863">
    <property type="component" value="Unassembled WGS sequence"/>
</dbReference>
<gene>
    <name evidence="1" type="ORF">KZ829_17050</name>
</gene>
<keyword evidence="2" id="KW-1185">Reference proteome</keyword>
<dbReference type="RefSeq" id="WP_220144890.1">
    <property type="nucleotide sequence ID" value="NZ_JAHXZI010000008.1"/>
</dbReference>
<evidence type="ECO:0000313" key="2">
    <source>
        <dbReference type="Proteomes" id="UP001519863"/>
    </source>
</evidence>
<dbReference type="EMBL" id="JAHXZI010000008">
    <property type="protein sequence ID" value="MBW6435448.1"/>
    <property type="molecule type" value="Genomic_DNA"/>
</dbReference>
<proteinExistence type="predicted"/>
<reference evidence="1 2" key="1">
    <citation type="journal article" date="2013" name="Antonie Van Leeuwenhoek">
        <title>Actinoplanes hulinensis sp. nov., a novel actinomycete isolated from soybean root (Glycine max (L.) Merr).</title>
        <authorList>
            <person name="Shen Y."/>
            <person name="Liu C."/>
            <person name="Wang X."/>
            <person name="Zhao J."/>
            <person name="Jia F."/>
            <person name="Zhang Y."/>
            <person name="Wang L."/>
            <person name="Yang D."/>
            <person name="Xiang W."/>
        </authorList>
    </citation>
    <scope>NUCLEOTIDE SEQUENCE [LARGE SCALE GENOMIC DNA]</scope>
    <source>
        <strain evidence="1 2">NEAU-M9</strain>
    </source>
</reference>